<sequence length="135" mass="14527">MTDISEESRSQDHVAAQGESGTPSMWRSFLLLAAAGAVVAGFSVLGYSSLYCRDLGGTVFWTILFGVAAPAISAVETPEIFWSVFFGYLAVVFIVTRYTPFRLTWSRFAIGIAAGYILAALITWNFVGHGNCGLA</sequence>
<dbReference type="AlphaFoldDB" id="A0A1I3SNC4"/>
<gene>
    <name evidence="3" type="ORF">SAMN05192543_108305</name>
</gene>
<dbReference type="RefSeq" id="WP_143098148.1">
    <property type="nucleotide sequence ID" value="NZ_CP041745.1"/>
</dbReference>
<feature type="compositionally biased region" description="Basic and acidic residues" evidence="1">
    <location>
        <begin position="1"/>
        <end position="12"/>
    </location>
</feature>
<protein>
    <submittedName>
        <fullName evidence="3">Uncharacterized protein</fullName>
    </submittedName>
</protein>
<name>A0A1I3SNC4_9BURK</name>
<keyword evidence="2" id="KW-1133">Transmembrane helix</keyword>
<dbReference type="EMBL" id="FOQU01000008">
    <property type="protein sequence ID" value="SFJ60344.1"/>
    <property type="molecule type" value="Genomic_DNA"/>
</dbReference>
<feature type="transmembrane region" description="Helical" evidence="2">
    <location>
        <begin position="108"/>
        <end position="127"/>
    </location>
</feature>
<dbReference type="Proteomes" id="UP000199548">
    <property type="component" value="Unassembled WGS sequence"/>
</dbReference>
<evidence type="ECO:0000256" key="1">
    <source>
        <dbReference type="SAM" id="MobiDB-lite"/>
    </source>
</evidence>
<evidence type="ECO:0000256" key="2">
    <source>
        <dbReference type="SAM" id="Phobius"/>
    </source>
</evidence>
<accession>A0A1I3SNC4</accession>
<feature type="transmembrane region" description="Helical" evidence="2">
    <location>
        <begin position="55"/>
        <end position="74"/>
    </location>
</feature>
<evidence type="ECO:0000313" key="3">
    <source>
        <dbReference type="EMBL" id="SFJ60344.1"/>
    </source>
</evidence>
<dbReference type="OrthoDB" id="9967201at2"/>
<feature type="transmembrane region" description="Helical" evidence="2">
    <location>
        <begin position="80"/>
        <end position="96"/>
    </location>
</feature>
<feature type="transmembrane region" description="Helical" evidence="2">
    <location>
        <begin position="29"/>
        <end position="48"/>
    </location>
</feature>
<feature type="region of interest" description="Disordered" evidence="1">
    <location>
        <begin position="1"/>
        <end position="21"/>
    </location>
</feature>
<evidence type="ECO:0000313" key="4">
    <source>
        <dbReference type="Proteomes" id="UP000199548"/>
    </source>
</evidence>
<proteinExistence type="predicted"/>
<keyword evidence="4" id="KW-1185">Reference proteome</keyword>
<keyword evidence="2" id="KW-0812">Transmembrane</keyword>
<reference evidence="3 4" key="1">
    <citation type="submission" date="2016-10" db="EMBL/GenBank/DDBJ databases">
        <authorList>
            <person name="de Groot N.N."/>
        </authorList>
    </citation>
    <scope>NUCLEOTIDE SEQUENCE [LARGE SCALE GENOMIC DNA]</scope>
    <source>
        <strain evidence="3 4">LMG 23650</strain>
    </source>
</reference>
<keyword evidence="2" id="KW-0472">Membrane</keyword>
<organism evidence="3 4">
    <name type="scientific">Paraburkholderia megapolitana</name>
    <dbReference type="NCBI Taxonomy" id="420953"/>
    <lineage>
        <taxon>Bacteria</taxon>
        <taxon>Pseudomonadati</taxon>
        <taxon>Pseudomonadota</taxon>
        <taxon>Betaproteobacteria</taxon>
        <taxon>Burkholderiales</taxon>
        <taxon>Burkholderiaceae</taxon>
        <taxon>Paraburkholderia</taxon>
    </lineage>
</organism>